<gene>
    <name evidence="1" type="ORF">DARMORV10_C09P25750.1</name>
</gene>
<name>A0A816IUU3_BRANA</name>
<accession>A0A816IUU3</accession>
<organism evidence="1">
    <name type="scientific">Brassica napus</name>
    <name type="common">Rape</name>
    <dbReference type="NCBI Taxonomy" id="3708"/>
    <lineage>
        <taxon>Eukaryota</taxon>
        <taxon>Viridiplantae</taxon>
        <taxon>Streptophyta</taxon>
        <taxon>Embryophyta</taxon>
        <taxon>Tracheophyta</taxon>
        <taxon>Spermatophyta</taxon>
        <taxon>Magnoliopsida</taxon>
        <taxon>eudicotyledons</taxon>
        <taxon>Gunneridae</taxon>
        <taxon>Pentapetalae</taxon>
        <taxon>rosids</taxon>
        <taxon>malvids</taxon>
        <taxon>Brassicales</taxon>
        <taxon>Brassicaceae</taxon>
        <taxon>Brassiceae</taxon>
        <taxon>Brassica</taxon>
    </lineage>
</organism>
<dbReference type="Proteomes" id="UP001295469">
    <property type="component" value="Chromosome C09"/>
</dbReference>
<evidence type="ECO:0000313" key="1">
    <source>
        <dbReference type="EMBL" id="CAF1730343.1"/>
    </source>
</evidence>
<proteinExistence type="predicted"/>
<dbReference type="EMBL" id="HG994373">
    <property type="protein sequence ID" value="CAF1730343.1"/>
    <property type="molecule type" value="Genomic_DNA"/>
</dbReference>
<sequence length="87" mass="9904">MVKGRLPHIYQVIFFAIAIAVTPSHHRTVTSSHRHAITPLPLLKLAVTQLLNLCSISPSRRHLKFATAHRPFAAACLHFSQWRGRRF</sequence>
<reference evidence="1" key="1">
    <citation type="submission" date="2021-01" db="EMBL/GenBank/DDBJ databases">
        <authorList>
            <consortium name="Genoscope - CEA"/>
            <person name="William W."/>
        </authorList>
    </citation>
    <scope>NUCLEOTIDE SEQUENCE</scope>
</reference>
<dbReference type="AlphaFoldDB" id="A0A816IUU3"/>
<protein>
    <submittedName>
        <fullName evidence="1">(rape) hypothetical protein</fullName>
    </submittedName>
</protein>